<dbReference type="Gene3D" id="1.10.274.110">
    <property type="match status" value="1"/>
</dbReference>
<proteinExistence type="predicted"/>
<name>A0ABU7PK16_9ACTN</name>
<comment type="caution">
    <text evidence="1">The sequence shown here is derived from an EMBL/GenBank/DDBJ whole genome shotgun (WGS) entry which is preliminary data.</text>
</comment>
<gene>
    <name evidence="1" type="ORF">V2S66_29985</name>
</gene>
<dbReference type="RefSeq" id="WP_330799889.1">
    <property type="nucleotide sequence ID" value="NZ_JAZEWV010000041.1"/>
</dbReference>
<evidence type="ECO:0000313" key="1">
    <source>
        <dbReference type="EMBL" id="MEE4546185.1"/>
    </source>
</evidence>
<sequence>MNLPELASALLLVVTVGYIGVCAAQPFARCRKCDGIGHLIKTNRRGKVRRGKVCRRCGGHGIRIRRGRHLYNAWRRTHTRGTR</sequence>
<organism evidence="1 2">
    <name type="scientific">Actinacidiphila polyblastidii</name>
    <dbReference type="NCBI Taxonomy" id="3110430"/>
    <lineage>
        <taxon>Bacteria</taxon>
        <taxon>Bacillati</taxon>
        <taxon>Actinomycetota</taxon>
        <taxon>Actinomycetes</taxon>
        <taxon>Kitasatosporales</taxon>
        <taxon>Streptomycetaceae</taxon>
        <taxon>Actinacidiphila</taxon>
    </lineage>
</organism>
<dbReference type="Proteomes" id="UP001344658">
    <property type="component" value="Unassembled WGS sequence"/>
</dbReference>
<reference evidence="1 2" key="1">
    <citation type="submission" date="2023-12" db="EMBL/GenBank/DDBJ databases">
        <title>Streptomyces sp. V4-01.</title>
        <authorList>
            <person name="Somphong A."/>
            <person name="Phongsopitanun W."/>
        </authorList>
    </citation>
    <scope>NUCLEOTIDE SEQUENCE [LARGE SCALE GENOMIC DNA]</scope>
    <source>
        <strain evidence="1 2">V4-01</strain>
    </source>
</reference>
<dbReference type="EMBL" id="JAZEWV010000041">
    <property type="protein sequence ID" value="MEE4546185.1"/>
    <property type="molecule type" value="Genomic_DNA"/>
</dbReference>
<accession>A0ABU7PK16</accession>
<dbReference type="InterPro" id="IPR038500">
    <property type="entry name" value="Antitermination_sf"/>
</dbReference>
<evidence type="ECO:0000313" key="2">
    <source>
        <dbReference type="Proteomes" id="UP001344658"/>
    </source>
</evidence>
<keyword evidence="2" id="KW-1185">Reference proteome</keyword>
<protein>
    <submittedName>
        <fullName evidence="1">Uncharacterized protein</fullName>
    </submittedName>
</protein>